<evidence type="ECO:0000313" key="5">
    <source>
        <dbReference type="EMBL" id="GAB09053.1"/>
    </source>
</evidence>
<dbReference type="Gene3D" id="1.10.10.10">
    <property type="entry name" value="Winged helix-like DNA-binding domain superfamily/Winged helix DNA-binding domain"/>
    <property type="match status" value="1"/>
</dbReference>
<sequence>MSERAPLPGRPVRGSETGRPLMAAFDLLGRRWMLRILWEMRRGSVRFSEFRDRIPEASPTTISQRLDELVAARIVNQGRSGYRLTKHGAGLLLALGPLELWAQSWGARVAEAGDQESRVNR</sequence>
<accession>G7GZM8</accession>
<dbReference type="OrthoDB" id="8904061at2"/>
<evidence type="ECO:0000256" key="1">
    <source>
        <dbReference type="ARBA" id="ARBA00023015"/>
    </source>
</evidence>
<evidence type="ECO:0000259" key="4">
    <source>
        <dbReference type="PROSITE" id="PS51118"/>
    </source>
</evidence>
<dbReference type="InterPro" id="IPR036388">
    <property type="entry name" value="WH-like_DNA-bd_sf"/>
</dbReference>
<dbReference type="PROSITE" id="PS51118">
    <property type="entry name" value="HTH_HXLR"/>
    <property type="match status" value="1"/>
</dbReference>
<organism evidence="5 6">
    <name type="scientific">Gordonia araii NBRC 100433</name>
    <dbReference type="NCBI Taxonomy" id="1073574"/>
    <lineage>
        <taxon>Bacteria</taxon>
        <taxon>Bacillati</taxon>
        <taxon>Actinomycetota</taxon>
        <taxon>Actinomycetes</taxon>
        <taxon>Mycobacteriales</taxon>
        <taxon>Gordoniaceae</taxon>
        <taxon>Gordonia</taxon>
    </lineage>
</organism>
<dbReference type="SUPFAM" id="SSF46785">
    <property type="entry name" value="Winged helix' DNA-binding domain"/>
    <property type="match status" value="1"/>
</dbReference>
<name>G7GZM8_9ACTN</name>
<keyword evidence="2" id="KW-0238">DNA-binding</keyword>
<dbReference type="EMBL" id="BAEE01000027">
    <property type="protein sequence ID" value="GAB09053.1"/>
    <property type="molecule type" value="Genomic_DNA"/>
</dbReference>
<protein>
    <submittedName>
        <fullName evidence="5">Putative HxlR family transcriptional regulator</fullName>
    </submittedName>
</protein>
<keyword evidence="3" id="KW-0804">Transcription</keyword>
<proteinExistence type="predicted"/>
<dbReference type="InterPro" id="IPR011991">
    <property type="entry name" value="ArsR-like_HTH"/>
</dbReference>
<evidence type="ECO:0000256" key="3">
    <source>
        <dbReference type="ARBA" id="ARBA00023163"/>
    </source>
</evidence>
<evidence type="ECO:0000313" key="6">
    <source>
        <dbReference type="Proteomes" id="UP000035088"/>
    </source>
</evidence>
<dbReference type="InterPro" id="IPR002577">
    <property type="entry name" value="HTH_HxlR"/>
</dbReference>
<feature type="domain" description="HTH hxlR-type" evidence="4">
    <location>
        <begin position="19"/>
        <end position="110"/>
    </location>
</feature>
<dbReference type="Proteomes" id="UP000035088">
    <property type="component" value="Unassembled WGS sequence"/>
</dbReference>
<evidence type="ECO:0000256" key="2">
    <source>
        <dbReference type="ARBA" id="ARBA00023125"/>
    </source>
</evidence>
<dbReference type="Pfam" id="PF01638">
    <property type="entry name" value="HxlR"/>
    <property type="match status" value="1"/>
</dbReference>
<keyword evidence="6" id="KW-1185">Reference proteome</keyword>
<gene>
    <name evidence="5" type="ORF">GOARA_027_00160</name>
</gene>
<dbReference type="AlphaFoldDB" id="G7GZM8"/>
<dbReference type="CDD" id="cd00090">
    <property type="entry name" value="HTH_ARSR"/>
    <property type="match status" value="1"/>
</dbReference>
<dbReference type="PANTHER" id="PTHR33204:SF37">
    <property type="entry name" value="HTH-TYPE TRANSCRIPTIONAL REGULATOR YODB"/>
    <property type="match status" value="1"/>
</dbReference>
<dbReference type="STRING" id="1073574.GOARA_027_00160"/>
<dbReference type="InterPro" id="IPR036390">
    <property type="entry name" value="WH_DNA-bd_sf"/>
</dbReference>
<reference evidence="5 6" key="1">
    <citation type="submission" date="2011-11" db="EMBL/GenBank/DDBJ databases">
        <title>Whole genome shotgun sequence of Gordonia araii NBRC 100433.</title>
        <authorList>
            <person name="Yoshida Y."/>
            <person name="Hosoyama A."/>
            <person name="Tsuchikane K."/>
            <person name="Katsumata H."/>
            <person name="Yamazaki S."/>
            <person name="Fujita N."/>
        </authorList>
    </citation>
    <scope>NUCLEOTIDE SEQUENCE [LARGE SCALE GENOMIC DNA]</scope>
    <source>
        <strain evidence="5 6">NBRC 100433</strain>
    </source>
</reference>
<dbReference type="GO" id="GO:0003677">
    <property type="term" value="F:DNA binding"/>
    <property type="evidence" value="ECO:0007669"/>
    <property type="project" value="UniProtKB-KW"/>
</dbReference>
<comment type="caution">
    <text evidence="5">The sequence shown here is derived from an EMBL/GenBank/DDBJ whole genome shotgun (WGS) entry which is preliminary data.</text>
</comment>
<dbReference type="PANTHER" id="PTHR33204">
    <property type="entry name" value="TRANSCRIPTIONAL REGULATOR, MARR FAMILY"/>
    <property type="match status" value="1"/>
</dbReference>
<keyword evidence="1" id="KW-0805">Transcription regulation</keyword>